<dbReference type="EMBL" id="MU268213">
    <property type="protein sequence ID" value="KAH7905344.1"/>
    <property type="molecule type" value="Genomic_DNA"/>
</dbReference>
<protein>
    <submittedName>
        <fullName evidence="1">Uncharacterized protein</fullName>
    </submittedName>
</protein>
<proteinExistence type="predicted"/>
<keyword evidence="2" id="KW-1185">Reference proteome</keyword>
<reference evidence="1" key="1">
    <citation type="journal article" date="2021" name="New Phytol.">
        <title>Evolutionary innovations through gain and loss of genes in the ectomycorrhizal Boletales.</title>
        <authorList>
            <person name="Wu G."/>
            <person name="Miyauchi S."/>
            <person name="Morin E."/>
            <person name="Kuo A."/>
            <person name="Drula E."/>
            <person name="Varga T."/>
            <person name="Kohler A."/>
            <person name="Feng B."/>
            <person name="Cao Y."/>
            <person name="Lipzen A."/>
            <person name="Daum C."/>
            <person name="Hundley H."/>
            <person name="Pangilinan J."/>
            <person name="Johnson J."/>
            <person name="Barry K."/>
            <person name="LaButti K."/>
            <person name="Ng V."/>
            <person name="Ahrendt S."/>
            <person name="Min B."/>
            <person name="Choi I.G."/>
            <person name="Park H."/>
            <person name="Plett J.M."/>
            <person name="Magnuson J."/>
            <person name="Spatafora J.W."/>
            <person name="Nagy L.G."/>
            <person name="Henrissat B."/>
            <person name="Grigoriev I.V."/>
            <person name="Yang Z.L."/>
            <person name="Xu J."/>
            <person name="Martin F.M."/>
        </authorList>
    </citation>
    <scope>NUCLEOTIDE SEQUENCE</scope>
    <source>
        <strain evidence="1">ATCC 28755</strain>
    </source>
</reference>
<sequence length="198" mass="22012">MALRLGSNDKWNTERCESSTQLKTPKQNPSTMPRIPPHANNATQCTHRPTPRRRRKRRTCSHITKTIKQTMFPAARRVLLPHLPPRALFTGVHSSPSCSSCSASSPRSCVWITSRSYVLILLTEIPILVPLVGACMLLGLMRIYEHAELGLGLVVLRLGLVVLRLGLMVLRLGLIQGLRVRLWLGLIRGPGVRLGLGH</sequence>
<evidence type="ECO:0000313" key="2">
    <source>
        <dbReference type="Proteomes" id="UP000790377"/>
    </source>
</evidence>
<comment type="caution">
    <text evidence="1">The sequence shown here is derived from an EMBL/GenBank/DDBJ whole genome shotgun (WGS) entry which is preliminary data.</text>
</comment>
<organism evidence="1 2">
    <name type="scientific">Hygrophoropsis aurantiaca</name>
    <dbReference type="NCBI Taxonomy" id="72124"/>
    <lineage>
        <taxon>Eukaryota</taxon>
        <taxon>Fungi</taxon>
        <taxon>Dikarya</taxon>
        <taxon>Basidiomycota</taxon>
        <taxon>Agaricomycotina</taxon>
        <taxon>Agaricomycetes</taxon>
        <taxon>Agaricomycetidae</taxon>
        <taxon>Boletales</taxon>
        <taxon>Coniophorineae</taxon>
        <taxon>Hygrophoropsidaceae</taxon>
        <taxon>Hygrophoropsis</taxon>
    </lineage>
</organism>
<gene>
    <name evidence="1" type="ORF">BJ138DRAFT_1230400</name>
</gene>
<name>A0ACB7ZXB6_9AGAM</name>
<accession>A0ACB7ZXB6</accession>
<evidence type="ECO:0000313" key="1">
    <source>
        <dbReference type="EMBL" id="KAH7905344.1"/>
    </source>
</evidence>
<dbReference type="Proteomes" id="UP000790377">
    <property type="component" value="Unassembled WGS sequence"/>
</dbReference>
<feature type="non-terminal residue" evidence="1">
    <location>
        <position position="198"/>
    </location>
</feature>